<comment type="caution">
    <text evidence="1">The sequence shown here is derived from an EMBL/GenBank/DDBJ whole genome shotgun (WGS) entry which is preliminary data.</text>
</comment>
<keyword evidence="2" id="KW-1185">Reference proteome</keyword>
<dbReference type="EMBL" id="AOMD01000003">
    <property type="protein sequence ID" value="EMA47607.1"/>
    <property type="molecule type" value="Genomic_DNA"/>
</dbReference>
<name>M0MPH7_9EURY</name>
<evidence type="ECO:0000313" key="2">
    <source>
        <dbReference type="Proteomes" id="UP000011669"/>
    </source>
</evidence>
<dbReference type="InParanoid" id="M0MPH7"/>
<dbReference type="AlphaFoldDB" id="M0MPH7"/>
<gene>
    <name evidence="1" type="ORF">C449_01052</name>
</gene>
<proteinExistence type="predicted"/>
<sequence>MPTYSIRANNKSVELALPATDTEVDPARILEDTSWHHASYALYEDIHADCENPPADFDKRAGEDELEEVDMAETEQVIVRHKFRD</sequence>
<dbReference type="STRING" id="1227455.C449_01052"/>
<dbReference type="PATRIC" id="fig|1227455.4.peg.216"/>
<protein>
    <submittedName>
        <fullName evidence="1">Uncharacterized protein</fullName>
    </submittedName>
</protein>
<dbReference type="RefSeq" id="WP_006076017.1">
    <property type="nucleotide sequence ID" value="NZ_AOMD01000003.1"/>
</dbReference>
<reference evidence="1 2" key="1">
    <citation type="journal article" date="2014" name="PLoS Genet.">
        <title>Phylogenetically driven sequencing of extremely halophilic archaea reveals strategies for static and dynamic osmo-response.</title>
        <authorList>
            <person name="Becker E.A."/>
            <person name="Seitzer P.M."/>
            <person name="Tritt A."/>
            <person name="Larsen D."/>
            <person name="Krusor M."/>
            <person name="Yao A.I."/>
            <person name="Wu D."/>
            <person name="Madern D."/>
            <person name="Eisen J.A."/>
            <person name="Darling A.E."/>
            <person name="Facciotti M.T."/>
        </authorList>
    </citation>
    <scope>NUCLEOTIDE SEQUENCE [LARGE SCALE GENOMIC DNA]</scope>
    <source>
        <strain evidence="1 2">DSM 5350</strain>
    </source>
</reference>
<organism evidence="1 2">
    <name type="scientific">Halococcus saccharolyticus DSM 5350</name>
    <dbReference type="NCBI Taxonomy" id="1227455"/>
    <lineage>
        <taxon>Archaea</taxon>
        <taxon>Methanobacteriati</taxon>
        <taxon>Methanobacteriota</taxon>
        <taxon>Stenosarchaea group</taxon>
        <taxon>Halobacteria</taxon>
        <taxon>Halobacteriales</taxon>
        <taxon>Halococcaceae</taxon>
        <taxon>Halococcus</taxon>
    </lineage>
</organism>
<accession>M0MPH7</accession>
<evidence type="ECO:0000313" key="1">
    <source>
        <dbReference type="EMBL" id="EMA47607.1"/>
    </source>
</evidence>
<dbReference type="Proteomes" id="UP000011669">
    <property type="component" value="Unassembled WGS sequence"/>
</dbReference>